<dbReference type="EMBL" id="CAICTM010001375">
    <property type="protein sequence ID" value="CAB9523099.1"/>
    <property type="molecule type" value="Genomic_DNA"/>
</dbReference>
<comment type="caution">
    <text evidence="2">The sequence shown here is derived from an EMBL/GenBank/DDBJ whole genome shotgun (WGS) entry which is preliminary data.</text>
</comment>
<dbReference type="AlphaFoldDB" id="A0A9N8EQ15"/>
<evidence type="ECO:0000313" key="3">
    <source>
        <dbReference type="Proteomes" id="UP001153069"/>
    </source>
</evidence>
<reference evidence="2" key="1">
    <citation type="submission" date="2020-06" db="EMBL/GenBank/DDBJ databases">
        <authorList>
            <consortium name="Plant Systems Biology data submission"/>
        </authorList>
    </citation>
    <scope>NUCLEOTIDE SEQUENCE</scope>
    <source>
        <strain evidence="2">D6</strain>
    </source>
</reference>
<gene>
    <name evidence="2" type="ORF">SEMRO_1377_G267510.1</name>
</gene>
<protein>
    <submittedName>
        <fullName evidence="2">Uncharacterized protein</fullName>
    </submittedName>
</protein>
<feature type="compositionally biased region" description="Basic and acidic residues" evidence="1">
    <location>
        <begin position="91"/>
        <end position="100"/>
    </location>
</feature>
<accession>A0A9N8EQ15</accession>
<evidence type="ECO:0000256" key="1">
    <source>
        <dbReference type="SAM" id="MobiDB-lite"/>
    </source>
</evidence>
<keyword evidence="3" id="KW-1185">Reference proteome</keyword>
<proteinExistence type="predicted"/>
<sequence>MHPYRYMVQLPSIDSINPSKTATMTDQLSSATNGSVLLSSGLSSHVMAKQVIGFLELKDILNCLAVEGLKTHFHLEKYYCEEHGSKLESQVERRQEHIEEQDVEDKDNDNRGVTKNDADKGAVECEDCVEREFGYDRCPECNTFAHEEEIDCCNSCKGKCCHYCDKLEMGFCEGCNSNYCRVKFCPLVEYCDGCDSCWMPTAAKPVQKRFVANARSRFGVVLARNATAGSIMGILINVTSVTRLSAQKRSCFNALNVKQSPA</sequence>
<organism evidence="2 3">
    <name type="scientific">Seminavis robusta</name>
    <dbReference type="NCBI Taxonomy" id="568900"/>
    <lineage>
        <taxon>Eukaryota</taxon>
        <taxon>Sar</taxon>
        <taxon>Stramenopiles</taxon>
        <taxon>Ochrophyta</taxon>
        <taxon>Bacillariophyta</taxon>
        <taxon>Bacillariophyceae</taxon>
        <taxon>Bacillariophycidae</taxon>
        <taxon>Naviculales</taxon>
        <taxon>Naviculaceae</taxon>
        <taxon>Seminavis</taxon>
    </lineage>
</organism>
<name>A0A9N8EQ15_9STRA</name>
<feature type="region of interest" description="Disordered" evidence="1">
    <location>
        <begin position="91"/>
        <end position="115"/>
    </location>
</feature>
<evidence type="ECO:0000313" key="2">
    <source>
        <dbReference type="EMBL" id="CAB9523099.1"/>
    </source>
</evidence>
<dbReference type="Proteomes" id="UP001153069">
    <property type="component" value="Unassembled WGS sequence"/>
</dbReference>